<sequence length="122" mass="13559">MSAPVTINLADKFAAFSDRWNPRIVGTYNGNELRVAKLQGDFTWHSHADTDELFFVVEGNLGIEFRDGVRRIGAGEMLVVPKGTEHRPFAEDEALVFLIDREGEPNTGINPSDLTRASLETL</sequence>
<feature type="domain" description="Cupin type-2" evidence="2">
    <location>
        <begin position="40"/>
        <end position="97"/>
    </location>
</feature>
<dbReference type="InterPro" id="IPR014710">
    <property type="entry name" value="RmlC-like_jellyroll"/>
</dbReference>
<proteinExistence type="predicted"/>
<dbReference type="OrthoDB" id="9794183at2"/>
<dbReference type="PANTHER" id="PTHR36114:SF1">
    <property type="entry name" value="16.7 KDA PROTEIN IN WHIE LOCUS"/>
    <property type="match status" value="1"/>
</dbReference>
<keyword evidence="4" id="KW-1185">Reference proteome</keyword>
<dbReference type="EMBL" id="RCZK01000005">
    <property type="protein sequence ID" value="TPG12666.1"/>
    <property type="molecule type" value="Genomic_DNA"/>
</dbReference>
<evidence type="ECO:0000256" key="1">
    <source>
        <dbReference type="SAM" id="MobiDB-lite"/>
    </source>
</evidence>
<organism evidence="3 4">
    <name type="scientific">Sphingomonas oligophenolica</name>
    <dbReference type="NCBI Taxonomy" id="301154"/>
    <lineage>
        <taxon>Bacteria</taxon>
        <taxon>Pseudomonadati</taxon>
        <taxon>Pseudomonadota</taxon>
        <taxon>Alphaproteobacteria</taxon>
        <taxon>Sphingomonadales</taxon>
        <taxon>Sphingomonadaceae</taxon>
        <taxon>Sphingomonas</taxon>
    </lineage>
</organism>
<reference evidence="3 4" key="1">
    <citation type="journal article" date="2019" name="Environ. Microbiol.">
        <title>Species interactions and distinct microbial communities in high Arctic permafrost affected cryosols are associated with the CH4 and CO2 gas fluxes.</title>
        <authorList>
            <person name="Altshuler I."/>
            <person name="Hamel J."/>
            <person name="Turney S."/>
            <person name="Magnuson E."/>
            <person name="Levesque R."/>
            <person name="Greer C."/>
            <person name="Whyte L.G."/>
        </authorList>
    </citation>
    <scope>NUCLEOTIDE SEQUENCE [LARGE SCALE GENOMIC DNA]</scope>
    <source>
        <strain evidence="3 4">S5.1</strain>
    </source>
</reference>
<dbReference type="Proteomes" id="UP000318413">
    <property type="component" value="Unassembled WGS sequence"/>
</dbReference>
<name>A0A502CLL5_9SPHN</name>
<dbReference type="AlphaFoldDB" id="A0A502CLL5"/>
<dbReference type="InterPro" id="IPR052044">
    <property type="entry name" value="PKS_Associated_Protein"/>
</dbReference>
<dbReference type="SUPFAM" id="SSF51182">
    <property type="entry name" value="RmlC-like cupins"/>
    <property type="match status" value="1"/>
</dbReference>
<gene>
    <name evidence="3" type="ORF">EAH84_07740</name>
</gene>
<protein>
    <submittedName>
        <fullName evidence="3">Cupin domain-containing protein</fullName>
    </submittedName>
</protein>
<dbReference type="PANTHER" id="PTHR36114">
    <property type="entry name" value="16.7 KDA PROTEIN IN WHIE LOCUS"/>
    <property type="match status" value="1"/>
</dbReference>
<evidence type="ECO:0000259" key="2">
    <source>
        <dbReference type="Pfam" id="PF07883"/>
    </source>
</evidence>
<feature type="compositionally biased region" description="Polar residues" evidence="1">
    <location>
        <begin position="107"/>
        <end position="122"/>
    </location>
</feature>
<feature type="region of interest" description="Disordered" evidence="1">
    <location>
        <begin position="103"/>
        <end position="122"/>
    </location>
</feature>
<dbReference type="InterPro" id="IPR013096">
    <property type="entry name" value="Cupin_2"/>
</dbReference>
<dbReference type="CDD" id="cd02226">
    <property type="entry name" value="cupin_YdbB-like"/>
    <property type="match status" value="1"/>
</dbReference>
<accession>A0A502CLL5</accession>
<evidence type="ECO:0000313" key="3">
    <source>
        <dbReference type="EMBL" id="TPG12666.1"/>
    </source>
</evidence>
<dbReference type="Gene3D" id="2.60.120.10">
    <property type="entry name" value="Jelly Rolls"/>
    <property type="match status" value="1"/>
</dbReference>
<dbReference type="Pfam" id="PF07883">
    <property type="entry name" value="Cupin_2"/>
    <property type="match status" value="1"/>
</dbReference>
<dbReference type="InterPro" id="IPR011051">
    <property type="entry name" value="RmlC_Cupin_sf"/>
</dbReference>
<evidence type="ECO:0000313" key="4">
    <source>
        <dbReference type="Proteomes" id="UP000318413"/>
    </source>
</evidence>
<dbReference type="RefSeq" id="WP_140870244.1">
    <property type="nucleotide sequence ID" value="NZ_RCZK01000005.1"/>
</dbReference>
<comment type="caution">
    <text evidence="3">The sequence shown here is derived from an EMBL/GenBank/DDBJ whole genome shotgun (WGS) entry which is preliminary data.</text>
</comment>